<dbReference type="PANTHER" id="PTHR46796">
    <property type="entry name" value="HTH-TYPE TRANSCRIPTIONAL ACTIVATOR RHAS-RELATED"/>
    <property type="match status" value="1"/>
</dbReference>
<dbReference type="PROSITE" id="PS01124">
    <property type="entry name" value="HTH_ARAC_FAMILY_2"/>
    <property type="match status" value="1"/>
</dbReference>
<dbReference type="RefSeq" id="WP_310776608.1">
    <property type="nucleotide sequence ID" value="NZ_JBHRWR010000042.1"/>
</dbReference>
<feature type="domain" description="HTH araC/xylS-type" evidence="5">
    <location>
        <begin position="176"/>
        <end position="277"/>
    </location>
</feature>
<proteinExistence type="predicted"/>
<gene>
    <name evidence="6" type="ORF">ACFOZ0_33115</name>
</gene>
<sequence>MTMPVISRIPNGTNEHTSETAHGVDSGHCRTLPWVSQRGDGACLYLGLKSSEPKMPPTAGAQASARVGDLVLLDALRPEHLLRSDEFVYFRIPCSYLQITKDEVLYLADVQVSGAGGIPALVSKFLAALIGEEALCRSIGGRQIALNAVDLVALLVEELLQPYRTEPSEGGGEMLTRIREYIEENLMDPDMSPESIARAHHISVRYLHKLFQNEGATVSTWVRKRRLESCRHDLGRLSNRRRTVAAVAQSWGFASPSHFSRIFRQAYGVSPSERQISASAEG</sequence>
<feature type="region of interest" description="Disordered" evidence="4">
    <location>
        <begin position="1"/>
        <end position="24"/>
    </location>
</feature>
<dbReference type="SMART" id="SM00342">
    <property type="entry name" value="HTH_ARAC"/>
    <property type="match status" value="1"/>
</dbReference>
<evidence type="ECO:0000313" key="6">
    <source>
        <dbReference type="EMBL" id="MFC3578013.1"/>
    </source>
</evidence>
<protein>
    <submittedName>
        <fullName evidence="6">Helix-turn-helix transcriptional regulator</fullName>
    </submittedName>
</protein>
<dbReference type="InterPro" id="IPR020449">
    <property type="entry name" value="Tscrpt_reg_AraC-type_HTH"/>
</dbReference>
<reference evidence="7" key="1">
    <citation type="journal article" date="2019" name="Int. J. Syst. Evol. Microbiol.">
        <title>The Global Catalogue of Microorganisms (GCM) 10K type strain sequencing project: providing services to taxonomists for standard genome sequencing and annotation.</title>
        <authorList>
            <consortium name="The Broad Institute Genomics Platform"/>
            <consortium name="The Broad Institute Genome Sequencing Center for Infectious Disease"/>
            <person name="Wu L."/>
            <person name="Ma J."/>
        </authorList>
    </citation>
    <scope>NUCLEOTIDE SEQUENCE [LARGE SCALE GENOMIC DNA]</scope>
    <source>
        <strain evidence="7">CGMCC 4.7035</strain>
    </source>
</reference>
<keyword evidence="2" id="KW-0238">DNA-binding</keyword>
<keyword evidence="7" id="KW-1185">Reference proteome</keyword>
<dbReference type="PANTHER" id="PTHR46796:SF6">
    <property type="entry name" value="ARAC SUBFAMILY"/>
    <property type="match status" value="1"/>
</dbReference>
<evidence type="ECO:0000256" key="2">
    <source>
        <dbReference type="ARBA" id="ARBA00023125"/>
    </source>
</evidence>
<evidence type="ECO:0000256" key="4">
    <source>
        <dbReference type="SAM" id="MobiDB-lite"/>
    </source>
</evidence>
<comment type="caution">
    <text evidence="6">The sequence shown here is derived from an EMBL/GenBank/DDBJ whole genome shotgun (WGS) entry which is preliminary data.</text>
</comment>
<organism evidence="6 7">
    <name type="scientific">Streptomyces yaanensis</name>
    <dbReference type="NCBI Taxonomy" id="1142239"/>
    <lineage>
        <taxon>Bacteria</taxon>
        <taxon>Bacillati</taxon>
        <taxon>Actinomycetota</taxon>
        <taxon>Actinomycetes</taxon>
        <taxon>Kitasatosporales</taxon>
        <taxon>Streptomycetaceae</taxon>
        <taxon>Streptomyces</taxon>
    </lineage>
</organism>
<name>A0ABV7SM16_9ACTN</name>
<evidence type="ECO:0000259" key="5">
    <source>
        <dbReference type="PROSITE" id="PS01124"/>
    </source>
</evidence>
<dbReference type="Gene3D" id="1.10.10.60">
    <property type="entry name" value="Homeodomain-like"/>
    <property type="match status" value="1"/>
</dbReference>
<dbReference type="EMBL" id="JBHRWR010000042">
    <property type="protein sequence ID" value="MFC3578013.1"/>
    <property type="molecule type" value="Genomic_DNA"/>
</dbReference>
<dbReference type="SUPFAM" id="SSF46689">
    <property type="entry name" value="Homeodomain-like"/>
    <property type="match status" value="1"/>
</dbReference>
<keyword evidence="3" id="KW-0804">Transcription</keyword>
<dbReference type="InterPro" id="IPR050204">
    <property type="entry name" value="AraC_XylS_family_regulators"/>
</dbReference>
<dbReference type="PRINTS" id="PR00032">
    <property type="entry name" value="HTHARAC"/>
</dbReference>
<dbReference type="InterPro" id="IPR018060">
    <property type="entry name" value="HTH_AraC"/>
</dbReference>
<evidence type="ECO:0000256" key="3">
    <source>
        <dbReference type="ARBA" id="ARBA00023163"/>
    </source>
</evidence>
<dbReference type="Proteomes" id="UP001595701">
    <property type="component" value="Unassembled WGS sequence"/>
</dbReference>
<dbReference type="InterPro" id="IPR009057">
    <property type="entry name" value="Homeodomain-like_sf"/>
</dbReference>
<dbReference type="Pfam" id="PF12833">
    <property type="entry name" value="HTH_18"/>
    <property type="match status" value="1"/>
</dbReference>
<keyword evidence="1" id="KW-0805">Transcription regulation</keyword>
<evidence type="ECO:0000256" key="1">
    <source>
        <dbReference type="ARBA" id="ARBA00023015"/>
    </source>
</evidence>
<evidence type="ECO:0000313" key="7">
    <source>
        <dbReference type="Proteomes" id="UP001595701"/>
    </source>
</evidence>
<accession>A0ABV7SM16</accession>